<dbReference type="EMBL" id="CM056811">
    <property type="protein sequence ID" value="KAJ8637363.1"/>
    <property type="molecule type" value="Genomic_DNA"/>
</dbReference>
<name>A0ACC2LVV8_PERAE</name>
<sequence length="207" mass="23832">MVLKTQLCRFSGAKLYPGKGIKFVRTRLSGISLCQLKMQAVLPQSSKPSKLTWTIMYRKQHKKDIHAEAAKKRRCTAKKPYFRSIVGATLEVIQKKRFRRRELKRLKFEMLLEKQLSAHFDCSTDRNCAVGRYCQFCGLGLMKSRCVPLPITDPFKLINNSSPFNKYAFLTTHNSYAINRRRVLTGSPRCTLTNQEDSITHQLNNGV</sequence>
<evidence type="ECO:0000313" key="1">
    <source>
        <dbReference type="EMBL" id="KAJ8637363.1"/>
    </source>
</evidence>
<accession>A0ACC2LVV8</accession>
<keyword evidence="2" id="KW-1185">Reference proteome</keyword>
<proteinExistence type="predicted"/>
<comment type="caution">
    <text evidence="1">The sequence shown here is derived from an EMBL/GenBank/DDBJ whole genome shotgun (WGS) entry which is preliminary data.</text>
</comment>
<organism evidence="1 2">
    <name type="scientific">Persea americana</name>
    <name type="common">Avocado</name>
    <dbReference type="NCBI Taxonomy" id="3435"/>
    <lineage>
        <taxon>Eukaryota</taxon>
        <taxon>Viridiplantae</taxon>
        <taxon>Streptophyta</taxon>
        <taxon>Embryophyta</taxon>
        <taxon>Tracheophyta</taxon>
        <taxon>Spermatophyta</taxon>
        <taxon>Magnoliopsida</taxon>
        <taxon>Magnoliidae</taxon>
        <taxon>Laurales</taxon>
        <taxon>Lauraceae</taxon>
        <taxon>Persea</taxon>
    </lineage>
</organism>
<protein>
    <submittedName>
        <fullName evidence="1">Uncharacterized protein</fullName>
    </submittedName>
</protein>
<reference evidence="1 2" key="1">
    <citation type="journal article" date="2022" name="Hortic Res">
        <title>A haplotype resolved chromosomal level avocado genome allows analysis of novel avocado genes.</title>
        <authorList>
            <person name="Nath O."/>
            <person name="Fletcher S.J."/>
            <person name="Hayward A."/>
            <person name="Shaw L.M."/>
            <person name="Masouleh A.K."/>
            <person name="Furtado A."/>
            <person name="Henry R.J."/>
            <person name="Mitter N."/>
        </authorList>
    </citation>
    <scope>NUCLEOTIDE SEQUENCE [LARGE SCALE GENOMIC DNA]</scope>
    <source>
        <strain evidence="2">cv. Hass</strain>
    </source>
</reference>
<evidence type="ECO:0000313" key="2">
    <source>
        <dbReference type="Proteomes" id="UP001234297"/>
    </source>
</evidence>
<dbReference type="Proteomes" id="UP001234297">
    <property type="component" value="Chromosome 3"/>
</dbReference>
<gene>
    <name evidence="1" type="ORF">MRB53_011630</name>
</gene>